<dbReference type="PANTHER" id="PTHR38479">
    <property type="entry name" value="LMO0824 PROTEIN"/>
    <property type="match status" value="1"/>
</dbReference>
<evidence type="ECO:0000313" key="3">
    <source>
        <dbReference type="Proteomes" id="UP000334019"/>
    </source>
</evidence>
<keyword evidence="3" id="KW-1185">Reference proteome</keyword>
<accession>A0A5Q2RJT3</accession>
<sequence length="319" mass="34639">MPVHPRGRAEGRKLAANAVGSCPQEQPHSAHGPRHRRPVTVDRALVVSWLHRGTLHLVPAADHHWLHALTAPRQLVHNARRLGEEGVPPADADRAVEVVMSSVRAEGPLTREQLRDRVDAAGIRTAGQAIVHILMAATLRHALVRGPVVDGRHAFVDVESWLGPMPPVDHDAALAELARRYLRGHGPASARDLAAWSGLTLGDARAGLAAIAEETEPWGDDNLVVRRDHRDARPPPPRLLGPFDPLLHGWTDRPRITGPHRGVVTTNGLFRAIALVDGRAVATWRWERGAVDIDPLEPIAPDALVALGADADDVRRFLG</sequence>
<dbReference type="AlphaFoldDB" id="A0A5Q2RJT3"/>
<evidence type="ECO:0000256" key="1">
    <source>
        <dbReference type="SAM" id="MobiDB-lite"/>
    </source>
</evidence>
<keyword evidence="2" id="KW-0238">DNA-binding</keyword>
<dbReference type="Proteomes" id="UP000334019">
    <property type="component" value="Chromosome"/>
</dbReference>
<dbReference type="PANTHER" id="PTHR38479:SF2">
    <property type="entry name" value="WINGED HELIX DNA-BINDING DOMAIN-CONTAINING PROTEIN"/>
    <property type="match status" value="1"/>
</dbReference>
<gene>
    <name evidence="2" type="ORF">GH723_03880</name>
</gene>
<dbReference type="KEGG" id="atq:GH723_03880"/>
<evidence type="ECO:0000313" key="2">
    <source>
        <dbReference type="EMBL" id="QGG94307.1"/>
    </source>
</evidence>
<dbReference type="EMBL" id="CP045851">
    <property type="protein sequence ID" value="QGG94307.1"/>
    <property type="molecule type" value="Genomic_DNA"/>
</dbReference>
<dbReference type="Pfam" id="PF06224">
    <property type="entry name" value="AlkZ-like"/>
    <property type="match status" value="1"/>
</dbReference>
<feature type="region of interest" description="Disordered" evidence="1">
    <location>
        <begin position="1"/>
        <end position="38"/>
    </location>
</feature>
<organism evidence="2 3">
    <name type="scientific">Actinomarinicola tropica</name>
    <dbReference type="NCBI Taxonomy" id="2789776"/>
    <lineage>
        <taxon>Bacteria</taxon>
        <taxon>Bacillati</taxon>
        <taxon>Actinomycetota</taxon>
        <taxon>Acidimicrobiia</taxon>
        <taxon>Acidimicrobiales</taxon>
        <taxon>Iamiaceae</taxon>
        <taxon>Actinomarinicola</taxon>
    </lineage>
</organism>
<reference evidence="2 3" key="1">
    <citation type="submission" date="2019-11" db="EMBL/GenBank/DDBJ databases">
        <authorList>
            <person name="He Y."/>
        </authorList>
    </citation>
    <scope>NUCLEOTIDE SEQUENCE [LARGE SCALE GENOMIC DNA]</scope>
    <source>
        <strain evidence="2 3">SCSIO 58843</strain>
    </source>
</reference>
<dbReference type="InterPro" id="IPR009351">
    <property type="entry name" value="AlkZ-like"/>
</dbReference>
<protein>
    <submittedName>
        <fullName evidence="2">Winged helix DNA-binding domain-containing protein</fullName>
    </submittedName>
</protein>
<name>A0A5Q2RJT3_9ACTN</name>
<proteinExistence type="predicted"/>
<dbReference type="GO" id="GO:0003677">
    <property type="term" value="F:DNA binding"/>
    <property type="evidence" value="ECO:0007669"/>
    <property type="project" value="UniProtKB-KW"/>
</dbReference>